<feature type="compositionally biased region" description="Low complexity" evidence="1">
    <location>
        <begin position="515"/>
        <end position="528"/>
    </location>
</feature>
<feature type="compositionally biased region" description="Polar residues" evidence="1">
    <location>
        <begin position="568"/>
        <end position="580"/>
    </location>
</feature>
<feature type="compositionally biased region" description="Polar residues" evidence="1">
    <location>
        <begin position="529"/>
        <end position="550"/>
    </location>
</feature>
<reference evidence="2 3" key="1">
    <citation type="submission" date="2016-07" db="EMBL/GenBank/DDBJ databases">
        <title>Pervasive Adenine N6-methylation of Active Genes in Fungi.</title>
        <authorList>
            <consortium name="DOE Joint Genome Institute"/>
            <person name="Mondo S.J."/>
            <person name="Dannebaum R.O."/>
            <person name="Kuo R.C."/>
            <person name="Labutti K."/>
            <person name="Haridas S."/>
            <person name="Kuo A."/>
            <person name="Salamov A."/>
            <person name="Ahrendt S.R."/>
            <person name="Lipzen A."/>
            <person name="Sullivan W."/>
            <person name="Andreopoulos W.B."/>
            <person name="Clum A."/>
            <person name="Lindquist E."/>
            <person name="Daum C."/>
            <person name="Ramamoorthy G.K."/>
            <person name="Gryganskyi A."/>
            <person name="Culley D."/>
            <person name="Magnuson J.K."/>
            <person name="James T.Y."/>
            <person name="O'Malley M.A."/>
            <person name="Stajich J.E."/>
            <person name="Spatafora J.W."/>
            <person name="Visel A."/>
            <person name="Grigoriev I.V."/>
        </authorList>
    </citation>
    <scope>NUCLEOTIDE SEQUENCE [LARGE SCALE GENOMIC DNA]</scope>
    <source>
        <strain evidence="2 3">NRRL 1336</strain>
    </source>
</reference>
<feature type="compositionally biased region" description="Polar residues" evidence="1">
    <location>
        <begin position="471"/>
        <end position="486"/>
    </location>
</feature>
<sequence>MAICTNTVRDLLFRCWCRKIGLVYSTVLPVLVNCAHKYSGRLQEAHLIILTGLIQFRYDCNKDPLCYTIDNAIHYRHINVAKNLIENLKAIHIEDEEQKRIRDDRVRDFEDCLSLRPPIQEHDWNFDCIPAQDSKRLWTETDMWQCALDVFRKDLFYWRTHLAPGCETVFADLPLDTGDLHPRLSYQLMKGVGFKLNKSNPTFPWDQEPLVSSRSFYDSSSARKSQPDVEDLPEVQMNKGLRRSSTTPNLTNDDIFATYAGLENLNERNSSGTVLNTGANWTRLQRAQTTITPKQPKQISRQPSFSPSTIKSIFRKSSKRLEKPLNQQSKSPVRQESPLSQQEGPTIGQEKKHTQQEESSSRQETPVSLYDETPTGQGTPLSQQDEPDIRQESSPSKQSVTLLAQDEHQQQRNILPAKREKQPSQSQQPISPTPRTEQQPQLQQIASPPQHDEPIDQSQKLHLDTSGDDQYINSIDSAANNNVSSPQQMDIKSIIKYGSFGNPAATQGNKQSIGTSASTTNLSSTTSSNPFTHTTSSETSLPNQTTSTNNRPPPRLSDNNDIRVDSSELGSEMSSPQRYTTSKRDNDTSRPPMPRQHSGLLAPAKSLRRAFTKKLKRNKTRSFSSSSVSSNNPTDRDPQHHRQQPQPDISRPSSRNAL</sequence>
<feature type="region of interest" description="Disordered" evidence="1">
    <location>
        <begin position="289"/>
        <end position="486"/>
    </location>
</feature>
<dbReference type="EMBL" id="MCGE01000025">
    <property type="protein sequence ID" value="ORZ10108.1"/>
    <property type="molecule type" value="Genomic_DNA"/>
</dbReference>
<feature type="compositionally biased region" description="Polar residues" evidence="1">
    <location>
        <begin position="392"/>
        <end position="402"/>
    </location>
</feature>
<name>A0A1X2I5Y2_9FUNG</name>
<feature type="compositionally biased region" description="Basic and acidic residues" evidence="1">
    <location>
        <begin position="450"/>
        <end position="465"/>
    </location>
</feature>
<feature type="compositionally biased region" description="Polar residues" evidence="1">
    <location>
        <begin position="435"/>
        <end position="447"/>
    </location>
</feature>
<feature type="region of interest" description="Disordered" evidence="1">
    <location>
        <begin position="216"/>
        <end position="252"/>
    </location>
</feature>
<dbReference type="AlphaFoldDB" id="A0A1X2I5Y2"/>
<comment type="caution">
    <text evidence="2">The sequence shown here is derived from an EMBL/GenBank/DDBJ whole genome shotgun (WGS) entry which is preliminary data.</text>
</comment>
<feature type="compositionally biased region" description="Basic and acidic residues" evidence="1">
    <location>
        <begin position="349"/>
        <end position="361"/>
    </location>
</feature>
<feature type="compositionally biased region" description="Polar residues" evidence="1">
    <location>
        <begin position="504"/>
        <end position="514"/>
    </location>
</feature>
<evidence type="ECO:0000313" key="2">
    <source>
        <dbReference type="EMBL" id="ORZ10108.1"/>
    </source>
</evidence>
<feature type="region of interest" description="Disordered" evidence="1">
    <location>
        <begin position="499"/>
        <end position="658"/>
    </location>
</feature>
<proteinExistence type="predicted"/>
<organism evidence="2 3">
    <name type="scientific">Absidia repens</name>
    <dbReference type="NCBI Taxonomy" id="90262"/>
    <lineage>
        <taxon>Eukaryota</taxon>
        <taxon>Fungi</taxon>
        <taxon>Fungi incertae sedis</taxon>
        <taxon>Mucoromycota</taxon>
        <taxon>Mucoromycotina</taxon>
        <taxon>Mucoromycetes</taxon>
        <taxon>Mucorales</taxon>
        <taxon>Cunninghamellaceae</taxon>
        <taxon>Absidia</taxon>
    </lineage>
</organism>
<gene>
    <name evidence="2" type="ORF">BCR42DRAFT_112849</name>
</gene>
<feature type="compositionally biased region" description="Basic residues" evidence="1">
    <location>
        <begin position="606"/>
        <end position="620"/>
    </location>
</feature>
<feature type="compositionally biased region" description="Polar residues" evidence="1">
    <location>
        <begin position="243"/>
        <end position="252"/>
    </location>
</feature>
<dbReference type="STRING" id="90262.A0A1X2I5Y2"/>
<evidence type="ECO:0000313" key="3">
    <source>
        <dbReference type="Proteomes" id="UP000193560"/>
    </source>
</evidence>
<feature type="compositionally biased region" description="Low complexity" evidence="1">
    <location>
        <begin position="423"/>
        <end position="434"/>
    </location>
</feature>
<dbReference type="Proteomes" id="UP000193560">
    <property type="component" value="Unassembled WGS sequence"/>
</dbReference>
<protein>
    <submittedName>
        <fullName evidence="2">Uncharacterized protein</fullName>
    </submittedName>
</protein>
<feature type="compositionally biased region" description="Polar residues" evidence="1">
    <location>
        <begin position="325"/>
        <end position="344"/>
    </location>
</feature>
<keyword evidence="3" id="KW-1185">Reference proteome</keyword>
<feature type="compositionally biased region" description="Polar residues" evidence="1">
    <location>
        <begin position="289"/>
        <end position="311"/>
    </location>
</feature>
<accession>A0A1X2I5Y2</accession>
<evidence type="ECO:0000256" key="1">
    <source>
        <dbReference type="SAM" id="MobiDB-lite"/>
    </source>
</evidence>
<feature type="compositionally biased region" description="Polar residues" evidence="1">
    <location>
        <begin position="374"/>
        <end position="384"/>
    </location>
</feature>
<dbReference type="OrthoDB" id="361494at2759"/>